<dbReference type="Gene3D" id="3.40.50.300">
    <property type="entry name" value="P-loop containing nucleotide triphosphate hydrolases"/>
    <property type="match status" value="1"/>
</dbReference>
<keyword evidence="4 7" id="KW-1133">Transmembrane helix</keyword>
<evidence type="ECO:0000256" key="1">
    <source>
        <dbReference type="ARBA" id="ARBA00004141"/>
    </source>
</evidence>
<proteinExistence type="predicted"/>
<dbReference type="InterPro" id="IPR013525">
    <property type="entry name" value="ABC2_TM"/>
</dbReference>
<dbReference type="InterPro" id="IPR003439">
    <property type="entry name" value="ABC_transporter-like_ATP-bd"/>
</dbReference>
<evidence type="ECO:0000259" key="8">
    <source>
        <dbReference type="PROSITE" id="PS50893"/>
    </source>
</evidence>
<feature type="domain" description="ABC transporter" evidence="8">
    <location>
        <begin position="43"/>
        <end position="292"/>
    </location>
</feature>
<dbReference type="GO" id="GO:0005524">
    <property type="term" value="F:ATP binding"/>
    <property type="evidence" value="ECO:0007669"/>
    <property type="project" value="InterPro"/>
</dbReference>
<dbReference type="GO" id="GO:0005886">
    <property type="term" value="C:plasma membrane"/>
    <property type="evidence" value="ECO:0007669"/>
    <property type="project" value="UniProtKB-ARBA"/>
</dbReference>
<keyword evidence="5 7" id="KW-0472">Membrane</keyword>
<keyword evidence="3 7" id="KW-0812">Transmembrane</keyword>
<sequence>MVRRERRWTTRETEDDTATRTTRVTGDDAVSGDDSSDGGRTRNRLPGLPMKEGQLHVVDDVSGIIKPARMTLLLGPPGCVKTTLLKALSENLDKSLKVSGEVTYNGYKLGEFVPQKTSSYISQYDIHVLEMTVRETSDFSSECQGVGNRPEILAEVMRRERAAGIVPDAQIDTYMKILGLDICADTPIACISGGQKKRLTTAEMMVEPTNALFMDAISNGLDSLTTYQIVCCLRQLAHITDATVVISLLQPAPETFYLFDDVMLMAEGKIIYHGPKQDVVEFFTSYGFKCPDMKGVISRKDQEKYWHQSQHPYSCVSINAFLEKYKESLHGKRVAEELSVPFDKSRGQENAISFKAQPVSKWTLFKACMYREYLLVKRNLFVYLFKSIQLIIVAILSMTLFLRTQMGVDPVHANNYMGALFYSFMVFTVNGIPHLSMMVAKLPAFYKQRDLYFFPAWAYAVPATIIKIPF</sequence>
<evidence type="ECO:0000256" key="6">
    <source>
        <dbReference type="SAM" id="MobiDB-lite"/>
    </source>
</evidence>
<evidence type="ECO:0000256" key="4">
    <source>
        <dbReference type="ARBA" id="ARBA00022989"/>
    </source>
</evidence>
<keyword evidence="10" id="KW-1185">Reference proteome</keyword>
<reference evidence="9" key="1">
    <citation type="submission" date="2019-12" db="EMBL/GenBank/DDBJ databases">
        <authorList>
            <person name="Scholes J."/>
        </authorList>
    </citation>
    <scope>NUCLEOTIDE SEQUENCE</scope>
</reference>
<feature type="transmembrane region" description="Helical" evidence="7">
    <location>
        <begin position="420"/>
        <end position="439"/>
    </location>
</feature>
<dbReference type="SUPFAM" id="SSF52540">
    <property type="entry name" value="P-loop containing nucleoside triphosphate hydrolases"/>
    <property type="match status" value="1"/>
</dbReference>
<dbReference type="Pfam" id="PF01061">
    <property type="entry name" value="ABC2_membrane"/>
    <property type="match status" value="1"/>
</dbReference>
<dbReference type="InterPro" id="IPR027417">
    <property type="entry name" value="P-loop_NTPase"/>
</dbReference>
<dbReference type="GO" id="GO:0140359">
    <property type="term" value="F:ABC-type transporter activity"/>
    <property type="evidence" value="ECO:0007669"/>
    <property type="project" value="InterPro"/>
</dbReference>
<dbReference type="EMBL" id="CACSLK010027829">
    <property type="protein sequence ID" value="CAA0830510.1"/>
    <property type="molecule type" value="Genomic_DNA"/>
</dbReference>
<comment type="subcellular location">
    <subcellularLocation>
        <location evidence="1">Membrane</location>
        <topology evidence="1">Multi-pass membrane protein</topology>
    </subcellularLocation>
</comment>
<gene>
    <name evidence="9" type="ORF">SHERM_25931</name>
</gene>
<dbReference type="PANTHER" id="PTHR19241">
    <property type="entry name" value="ATP-BINDING CASSETTE TRANSPORTER"/>
    <property type="match status" value="1"/>
</dbReference>
<evidence type="ECO:0000256" key="2">
    <source>
        <dbReference type="ARBA" id="ARBA00022448"/>
    </source>
</evidence>
<feature type="region of interest" description="Disordered" evidence="6">
    <location>
        <begin position="1"/>
        <end position="49"/>
    </location>
</feature>
<evidence type="ECO:0000256" key="5">
    <source>
        <dbReference type="ARBA" id="ARBA00023136"/>
    </source>
</evidence>
<evidence type="ECO:0000313" key="9">
    <source>
        <dbReference type="EMBL" id="CAA0830510.1"/>
    </source>
</evidence>
<evidence type="ECO:0000313" key="10">
    <source>
        <dbReference type="Proteomes" id="UP001153555"/>
    </source>
</evidence>
<dbReference type="Proteomes" id="UP001153555">
    <property type="component" value="Unassembled WGS sequence"/>
</dbReference>
<feature type="transmembrane region" description="Helical" evidence="7">
    <location>
        <begin position="380"/>
        <end position="400"/>
    </location>
</feature>
<dbReference type="AlphaFoldDB" id="A0A9N7NAQ0"/>
<dbReference type="Pfam" id="PF19055">
    <property type="entry name" value="ABC2_membrane_7"/>
    <property type="match status" value="1"/>
</dbReference>
<keyword evidence="2" id="KW-0813">Transport</keyword>
<dbReference type="GO" id="GO:0016887">
    <property type="term" value="F:ATP hydrolysis activity"/>
    <property type="evidence" value="ECO:0007669"/>
    <property type="project" value="InterPro"/>
</dbReference>
<dbReference type="InterPro" id="IPR043926">
    <property type="entry name" value="ABCG_dom"/>
</dbReference>
<dbReference type="Pfam" id="PF00005">
    <property type="entry name" value="ABC_tran"/>
    <property type="match status" value="1"/>
</dbReference>
<comment type="caution">
    <text evidence="9">The sequence shown here is derived from an EMBL/GenBank/DDBJ whole genome shotgun (WGS) entry which is preliminary data.</text>
</comment>
<dbReference type="OrthoDB" id="66620at2759"/>
<evidence type="ECO:0000256" key="3">
    <source>
        <dbReference type="ARBA" id="ARBA00022692"/>
    </source>
</evidence>
<evidence type="ECO:0000256" key="7">
    <source>
        <dbReference type="SAM" id="Phobius"/>
    </source>
</evidence>
<dbReference type="PROSITE" id="PS50893">
    <property type="entry name" value="ABC_TRANSPORTER_2"/>
    <property type="match status" value="1"/>
</dbReference>
<protein>
    <submittedName>
        <fullName evidence="9">ABC transporter G family member 37</fullName>
    </submittedName>
</protein>
<accession>A0A9N7NAQ0</accession>
<organism evidence="9 10">
    <name type="scientific">Striga hermonthica</name>
    <name type="common">Purple witchweed</name>
    <name type="synonym">Buchnera hermonthica</name>
    <dbReference type="NCBI Taxonomy" id="68872"/>
    <lineage>
        <taxon>Eukaryota</taxon>
        <taxon>Viridiplantae</taxon>
        <taxon>Streptophyta</taxon>
        <taxon>Embryophyta</taxon>
        <taxon>Tracheophyta</taxon>
        <taxon>Spermatophyta</taxon>
        <taxon>Magnoliopsida</taxon>
        <taxon>eudicotyledons</taxon>
        <taxon>Gunneridae</taxon>
        <taxon>Pentapetalae</taxon>
        <taxon>asterids</taxon>
        <taxon>lamiids</taxon>
        <taxon>Lamiales</taxon>
        <taxon>Orobanchaceae</taxon>
        <taxon>Buchnereae</taxon>
        <taxon>Striga</taxon>
    </lineage>
</organism>
<name>A0A9N7NAQ0_STRHE</name>
<feature type="compositionally biased region" description="Low complexity" evidence="6">
    <location>
        <begin position="19"/>
        <end position="29"/>
    </location>
</feature>